<accession>A0AAV9ZKM8</accession>
<evidence type="ECO:0000313" key="2">
    <source>
        <dbReference type="Proteomes" id="UP001362999"/>
    </source>
</evidence>
<evidence type="ECO:0000313" key="1">
    <source>
        <dbReference type="EMBL" id="KAK6984777.1"/>
    </source>
</evidence>
<sequence length="207" mass="23296">MPPSELSVDLSCGRYPLQLNATYLATELPTRWPYDARVSSRTPSAFDACDQGLENDPHLHPGDRFLLRSATLNTTKFSSRSSFPASYLNAGPIDEHDSLAVSAFAERYLNMSDPTPVEVPRRNLWPIDSVREQLWPRLDTVFPNISEISIPTRVVEYAHHPELPSLKLNAAQTDSRSQRQALACYFCRGRKIACARPTPYSNDQTCK</sequence>
<protein>
    <submittedName>
        <fullName evidence="1">Uncharacterized protein</fullName>
    </submittedName>
</protein>
<comment type="caution">
    <text evidence="1">The sequence shown here is derived from an EMBL/GenBank/DDBJ whole genome shotgun (WGS) entry which is preliminary data.</text>
</comment>
<dbReference type="Proteomes" id="UP001362999">
    <property type="component" value="Unassembled WGS sequence"/>
</dbReference>
<dbReference type="AlphaFoldDB" id="A0AAV9ZKM8"/>
<proteinExistence type="predicted"/>
<name>A0AAV9ZKM8_9AGAR</name>
<organism evidence="1 2">
    <name type="scientific">Favolaschia claudopus</name>
    <dbReference type="NCBI Taxonomy" id="2862362"/>
    <lineage>
        <taxon>Eukaryota</taxon>
        <taxon>Fungi</taxon>
        <taxon>Dikarya</taxon>
        <taxon>Basidiomycota</taxon>
        <taxon>Agaricomycotina</taxon>
        <taxon>Agaricomycetes</taxon>
        <taxon>Agaricomycetidae</taxon>
        <taxon>Agaricales</taxon>
        <taxon>Marasmiineae</taxon>
        <taxon>Mycenaceae</taxon>
        <taxon>Favolaschia</taxon>
    </lineage>
</organism>
<reference evidence="1 2" key="1">
    <citation type="journal article" date="2024" name="J Genomics">
        <title>Draft genome sequencing and assembly of Favolaschia claudopus CIRM-BRFM 2984 isolated from oak limbs.</title>
        <authorList>
            <person name="Navarro D."/>
            <person name="Drula E."/>
            <person name="Chaduli D."/>
            <person name="Cazenave R."/>
            <person name="Ahrendt S."/>
            <person name="Wang J."/>
            <person name="Lipzen A."/>
            <person name="Daum C."/>
            <person name="Barry K."/>
            <person name="Grigoriev I.V."/>
            <person name="Favel A."/>
            <person name="Rosso M.N."/>
            <person name="Martin F."/>
        </authorList>
    </citation>
    <scope>NUCLEOTIDE SEQUENCE [LARGE SCALE GENOMIC DNA]</scope>
    <source>
        <strain evidence="1 2">CIRM-BRFM 2984</strain>
    </source>
</reference>
<dbReference type="EMBL" id="JAWWNJ010000134">
    <property type="protein sequence ID" value="KAK6984777.1"/>
    <property type="molecule type" value="Genomic_DNA"/>
</dbReference>
<keyword evidence="2" id="KW-1185">Reference proteome</keyword>
<gene>
    <name evidence="1" type="ORF">R3P38DRAFT_3231131</name>
</gene>